<accession>A0ABU3P0I9</accession>
<dbReference type="InterPro" id="IPR036866">
    <property type="entry name" value="RibonucZ/Hydroxyglut_hydro"/>
</dbReference>
<dbReference type="RefSeq" id="WP_413780576.1">
    <property type="nucleotide sequence ID" value="NZ_JAUOZS010000001.1"/>
</dbReference>
<dbReference type="InterPro" id="IPR036388">
    <property type="entry name" value="WH-like_DNA-bd_sf"/>
</dbReference>
<proteinExistence type="predicted"/>
<dbReference type="EMBL" id="JAUOZS010000001">
    <property type="protein sequence ID" value="MDT8902087.1"/>
    <property type="molecule type" value="Genomic_DNA"/>
</dbReference>
<dbReference type="Proteomes" id="UP001254848">
    <property type="component" value="Unassembled WGS sequence"/>
</dbReference>
<reference evidence="2 3" key="1">
    <citation type="submission" date="2023-07" db="EMBL/GenBank/DDBJ databases">
        <title>The novel representative of Negativicutes class, Anaeroselena agilis gen. nov. sp. nov.</title>
        <authorList>
            <person name="Prokofeva M.I."/>
            <person name="Elcheninov A.G."/>
            <person name="Klyukina A."/>
            <person name="Kublanov I.V."/>
            <person name="Frolov E.N."/>
            <person name="Podosokorskaya O.A."/>
        </authorList>
    </citation>
    <scope>NUCLEOTIDE SEQUENCE [LARGE SCALE GENOMIC DNA]</scope>
    <source>
        <strain evidence="2 3">4137-cl</strain>
    </source>
</reference>
<dbReference type="PANTHER" id="PTHR23131:SF4">
    <property type="entry name" value="METALLO-BETA-LACTAMASE SUPERFAMILY POTEIN"/>
    <property type="match status" value="1"/>
</dbReference>
<dbReference type="InterPro" id="IPR050662">
    <property type="entry name" value="Sec-metab_biosynth-thioest"/>
</dbReference>
<sequence length="330" mass="36680">MIILPEEILPGLFRLEIPLPDNPLKALNSYVIIGQDRALVIDTGFNRPECLAAMRSGLAELAVDPARTDLFITHLHADHSGLAATLATATSRVWCSAVDARDINRIVALAPDDPRWEDMRAFASRNGFPPEEARQAVSRHPGYKLAPEKQIAFTAVTEGDRLSIGRYQLACLATPGHTAGHMCLYEPREKILFAGDHLLRDITPNISHWRADGDPLARYLESLARIAALEVGLVLPGHRRLFTDCRTRAEELIAHHRRRADEVAGLLAAGPLTAYQVAAGMKWDMTYRSWGDFPPPQKWFAVGEAIAHLRYLEGRGAIHRQERGGLIVYR</sequence>
<protein>
    <submittedName>
        <fullName evidence="2">MBL fold metallo-hydrolase</fullName>
    </submittedName>
</protein>
<name>A0ABU3P0I9_9FIRM</name>
<keyword evidence="3" id="KW-1185">Reference proteome</keyword>
<dbReference type="Pfam" id="PF00753">
    <property type="entry name" value="Lactamase_B"/>
    <property type="match status" value="1"/>
</dbReference>
<comment type="caution">
    <text evidence="2">The sequence shown here is derived from an EMBL/GenBank/DDBJ whole genome shotgun (WGS) entry which is preliminary data.</text>
</comment>
<dbReference type="CDD" id="cd07725">
    <property type="entry name" value="TTHA1429-like_MBL-fold"/>
    <property type="match status" value="1"/>
</dbReference>
<organism evidence="2 3">
    <name type="scientific">Anaeroselena agilis</name>
    <dbReference type="NCBI Taxonomy" id="3063788"/>
    <lineage>
        <taxon>Bacteria</taxon>
        <taxon>Bacillati</taxon>
        <taxon>Bacillota</taxon>
        <taxon>Negativicutes</taxon>
        <taxon>Acetonemataceae</taxon>
        <taxon>Anaeroselena</taxon>
    </lineage>
</organism>
<evidence type="ECO:0000259" key="1">
    <source>
        <dbReference type="SMART" id="SM00849"/>
    </source>
</evidence>
<dbReference type="Gene3D" id="1.10.10.10">
    <property type="entry name" value="Winged helix-like DNA-binding domain superfamily/Winged helix DNA-binding domain"/>
    <property type="match status" value="1"/>
</dbReference>
<evidence type="ECO:0000313" key="2">
    <source>
        <dbReference type="EMBL" id="MDT8902087.1"/>
    </source>
</evidence>
<dbReference type="PANTHER" id="PTHR23131">
    <property type="entry name" value="ENDORIBONUCLEASE LACTB2"/>
    <property type="match status" value="1"/>
</dbReference>
<gene>
    <name evidence="2" type="ORF">Q4T40_12600</name>
</gene>
<dbReference type="SUPFAM" id="SSF56281">
    <property type="entry name" value="Metallo-hydrolase/oxidoreductase"/>
    <property type="match status" value="1"/>
</dbReference>
<evidence type="ECO:0000313" key="3">
    <source>
        <dbReference type="Proteomes" id="UP001254848"/>
    </source>
</evidence>
<feature type="domain" description="Metallo-beta-lactamase" evidence="1">
    <location>
        <begin position="26"/>
        <end position="238"/>
    </location>
</feature>
<dbReference type="InterPro" id="IPR001279">
    <property type="entry name" value="Metallo-B-lactamas"/>
</dbReference>
<dbReference type="SMART" id="SM00849">
    <property type="entry name" value="Lactamase_B"/>
    <property type="match status" value="1"/>
</dbReference>
<dbReference type="Gene3D" id="3.60.15.10">
    <property type="entry name" value="Ribonuclease Z/Hydroxyacylglutathione hydrolase-like"/>
    <property type="match status" value="1"/>
</dbReference>